<comment type="function">
    <text evidence="1">Mediates coordination of peptidoglycan synthesis and outer membrane constriction during cell division.</text>
</comment>
<dbReference type="InterPro" id="IPR011990">
    <property type="entry name" value="TPR-like_helical_dom_sf"/>
</dbReference>
<dbReference type="InterPro" id="IPR014162">
    <property type="entry name" value="CpoB_C"/>
</dbReference>
<dbReference type="GO" id="GO:0030288">
    <property type="term" value="C:outer membrane-bounded periplasmic space"/>
    <property type="evidence" value="ECO:0007669"/>
    <property type="project" value="UniProtKB-UniRule"/>
</dbReference>
<dbReference type="NCBIfam" id="TIGR02795">
    <property type="entry name" value="tol_pal_ybgF"/>
    <property type="match status" value="1"/>
</dbReference>
<reference evidence="3" key="1">
    <citation type="submission" date="2019-03" db="EMBL/GenBank/DDBJ databases">
        <title>Afifella sp. nov., isolated from activated sludge.</title>
        <authorList>
            <person name="Li Q."/>
            <person name="Liu Y."/>
        </authorList>
    </citation>
    <scope>NUCLEOTIDE SEQUENCE</scope>
    <source>
        <strain evidence="3">L72</strain>
    </source>
</reference>
<dbReference type="HAMAP" id="MF_02066">
    <property type="entry name" value="CpoB"/>
    <property type="match status" value="1"/>
</dbReference>
<comment type="subcellular location">
    <subcellularLocation>
        <location evidence="1">Periplasm</location>
    </subcellularLocation>
</comment>
<keyword evidence="1" id="KW-0732">Signal</keyword>
<dbReference type="AlphaFoldDB" id="A0A964WTL4"/>
<sequence precursor="true">MIMPMRLIAVPLVLLATTAPAWSQSAQEIGQMKLYIQQLEDRVRQLTGDVERLTYELNQARAQVPQEQGASPTAQGWQTGGYGQPAGQFGNPPSAGQFDKPPSGGGALTTGSLPVQPGAGPGTNPEANSIAQDDPRIAADGDGLGGTAPLDLSALASGAASVPLPQSDRLLGSLRPSGQAAPAQLAALGSGTPREEYDAAYGYVLTGDYGTAEARLSAWLEAFPNEAQAPDARFWLGESEYQQGKFREAAGEFLNVYKSWPQSRKAPDSLVKLGMSLGQLGEKDAACATLSEVGRRYPDASSILKTRVDEQTRDLGC</sequence>
<dbReference type="InterPro" id="IPR019734">
    <property type="entry name" value="TPR_rpt"/>
</dbReference>
<dbReference type="InterPro" id="IPR034706">
    <property type="entry name" value="CpoB"/>
</dbReference>
<feature type="chain" id="PRO_5038182141" description="Cell division coordinator CpoB" evidence="1">
    <location>
        <begin position="22"/>
        <end position="317"/>
    </location>
</feature>
<dbReference type="Proteomes" id="UP000773614">
    <property type="component" value="Unassembled WGS sequence"/>
</dbReference>
<dbReference type="Pfam" id="PF13174">
    <property type="entry name" value="TPR_6"/>
    <property type="match status" value="1"/>
</dbReference>
<dbReference type="Gene3D" id="1.25.40.10">
    <property type="entry name" value="Tetratricopeptide repeat domain"/>
    <property type="match status" value="1"/>
</dbReference>
<comment type="similarity">
    <text evidence="1">Belongs to the CpoB family.</text>
</comment>
<keyword evidence="1" id="KW-0132">Cell division</keyword>
<evidence type="ECO:0000313" key="3">
    <source>
        <dbReference type="EMBL" id="MYZ48142.1"/>
    </source>
</evidence>
<evidence type="ECO:0000256" key="1">
    <source>
        <dbReference type="HAMAP-Rule" id="MF_02066"/>
    </source>
</evidence>
<name>A0A964WTL4_9HYPH</name>
<dbReference type="SUPFAM" id="SSF48452">
    <property type="entry name" value="TPR-like"/>
    <property type="match status" value="1"/>
</dbReference>
<dbReference type="Pfam" id="PF13432">
    <property type="entry name" value="TPR_16"/>
    <property type="match status" value="1"/>
</dbReference>
<dbReference type="GO" id="GO:0043093">
    <property type="term" value="P:FtsZ-dependent cytokinesis"/>
    <property type="evidence" value="ECO:0007669"/>
    <property type="project" value="UniProtKB-UniRule"/>
</dbReference>
<accession>A0A964WTL4</accession>
<comment type="caution">
    <text evidence="3">The sequence shown here is derived from an EMBL/GenBank/DDBJ whole genome shotgun (WGS) entry which is preliminary data.</text>
</comment>
<evidence type="ECO:0000256" key="2">
    <source>
        <dbReference type="SAM" id="MobiDB-lite"/>
    </source>
</evidence>
<gene>
    <name evidence="3" type="primary">ybgF</name>
    <name evidence="1" type="synonym">cpoB</name>
    <name evidence="3" type="ORF">E4O86_10515</name>
</gene>
<keyword evidence="1" id="KW-0131">Cell cycle</keyword>
<feature type="signal peptide" evidence="1">
    <location>
        <begin position="1"/>
        <end position="21"/>
    </location>
</feature>
<protein>
    <recommendedName>
        <fullName evidence="1">Cell division coordinator CpoB</fullName>
    </recommendedName>
</protein>
<keyword evidence="4" id="KW-1185">Reference proteome</keyword>
<dbReference type="EMBL" id="SPKJ01000029">
    <property type="protein sequence ID" value="MYZ48142.1"/>
    <property type="molecule type" value="Genomic_DNA"/>
</dbReference>
<evidence type="ECO:0000313" key="4">
    <source>
        <dbReference type="Proteomes" id="UP000773614"/>
    </source>
</evidence>
<feature type="region of interest" description="Disordered" evidence="2">
    <location>
        <begin position="61"/>
        <end position="145"/>
    </location>
</feature>
<feature type="compositionally biased region" description="Polar residues" evidence="2">
    <location>
        <begin position="61"/>
        <end position="77"/>
    </location>
</feature>
<proteinExistence type="inferred from homology"/>
<keyword evidence="1" id="KW-0574">Periplasm</keyword>
<organism evidence="3 4">
    <name type="scientific">Propylenella binzhouense</name>
    <dbReference type="NCBI Taxonomy" id="2555902"/>
    <lineage>
        <taxon>Bacteria</taxon>
        <taxon>Pseudomonadati</taxon>
        <taxon>Pseudomonadota</taxon>
        <taxon>Alphaproteobacteria</taxon>
        <taxon>Hyphomicrobiales</taxon>
        <taxon>Propylenellaceae</taxon>
        <taxon>Propylenella</taxon>
    </lineage>
</organism>